<evidence type="ECO:0000313" key="3">
    <source>
        <dbReference type="Proteomes" id="UP000572680"/>
    </source>
</evidence>
<dbReference type="NCBIfam" id="TIGR00778">
    <property type="entry name" value="ahpD_dom"/>
    <property type="match status" value="1"/>
</dbReference>
<evidence type="ECO:0000313" key="2">
    <source>
        <dbReference type="EMBL" id="MBA8954314.1"/>
    </source>
</evidence>
<evidence type="ECO:0000259" key="1">
    <source>
        <dbReference type="Pfam" id="PF02627"/>
    </source>
</evidence>
<dbReference type="RefSeq" id="WP_312898151.1">
    <property type="nucleotide sequence ID" value="NZ_BAAALP010000023.1"/>
</dbReference>
<dbReference type="InterPro" id="IPR004675">
    <property type="entry name" value="AhpD_core"/>
</dbReference>
<dbReference type="EMBL" id="JACJIA010000008">
    <property type="protein sequence ID" value="MBA8954314.1"/>
    <property type="molecule type" value="Genomic_DNA"/>
</dbReference>
<dbReference type="Pfam" id="PF02627">
    <property type="entry name" value="CMD"/>
    <property type="match status" value="1"/>
</dbReference>
<comment type="caution">
    <text evidence="2">The sequence shown here is derived from an EMBL/GenBank/DDBJ whole genome shotgun (WGS) entry which is preliminary data.</text>
</comment>
<dbReference type="InterPro" id="IPR029032">
    <property type="entry name" value="AhpD-like"/>
</dbReference>
<gene>
    <name evidence="2" type="ORF">HNR61_005968</name>
</gene>
<feature type="domain" description="Carboxymuconolactone decarboxylase-like" evidence="1">
    <location>
        <begin position="16"/>
        <end position="94"/>
    </location>
</feature>
<reference evidence="2 3" key="1">
    <citation type="submission" date="2020-08" db="EMBL/GenBank/DDBJ databases">
        <title>Genomic Encyclopedia of Type Strains, Phase IV (KMG-IV): sequencing the most valuable type-strain genomes for metagenomic binning, comparative biology and taxonomic classification.</title>
        <authorList>
            <person name="Goeker M."/>
        </authorList>
    </citation>
    <scope>NUCLEOTIDE SEQUENCE [LARGE SCALE GENOMIC DNA]</scope>
    <source>
        <strain evidence="2 3">DSM 44197</strain>
    </source>
</reference>
<sequence>MSIRMANIPELIGEGYQGFASVDRFLHRSELPDAIVHLVKLRASQINGCALCVDMHSHDAKTEGETDERLWSVAAWREAPFYTDRERAALALTEAATRIADNPDGVPDDVWNEAAEHFDEKQLAALIAAIALINAWNRIGVTAHIPAGFYRL</sequence>
<organism evidence="2 3">
    <name type="scientific">Actinomadura namibiensis</name>
    <dbReference type="NCBI Taxonomy" id="182080"/>
    <lineage>
        <taxon>Bacteria</taxon>
        <taxon>Bacillati</taxon>
        <taxon>Actinomycetota</taxon>
        <taxon>Actinomycetes</taxon>
        <taxon>Streptosporangiales</taxon>
        <taxon>Thermomonosporaceae</taxon>
        <taxon>Actinomadura</taxon>
    </lineage>
</organism>
<dbReference type="Proteomes" id="UP000572680">
    <property type="component" value="Unassembled WGS sequence"/>
</dbReference>
<dbReference type="GO" id="GO:0051920">
    <property type="term" value="F:peroxiredoxin activity"/>
    <property type="evidence" value="ECO:0007669"/>
    <property type="project" value="InterPro"/>
</dbReference>
<dbReference type="AlphaFoldDB" id="A0A7W3QP66"/>
<proteinExistence type="predicted"/>
<keyword evidence="3" id="KW-1185">Reference proteome</keyword>
<protein>
    <submittedName>
        <fullName evidence="2">AhpD family alkylhydroperoxidase</fullName>
    </submittedName>
</protein>
<dbReference type="InterPro" id="IPR003779">
    <property type="entry name" value="CMD-like"/>
</dbReference>
<keyword evidence="2" id="KW-0575">Peroxidase</keyword>
<dbReference type="Gene3D" id="1.20.1290.10">
    <property type="entry name" value="AhpD-like"/>
    <property type="match status" value="1"/>
</dbReference>
<accession>A0A7W3QP66</accession>
<name>A0A7W3QP66_ACTNM</name>
<dbReference type="PANTHER" id="PTHR34846">
    <property type="entry name" value="4-CARBOXYMUCONOLACTONE DECARBOXYLASE FAMILY PROTEIN (AFU_ORTHOLOGUE AFUA_6G11590)"/>
    <property type="match status" value="1"/>
</dbReference>
<dbReference type="SUPFAM" id="SSF69118">
    <property type="entry name" value="AhpD-like"/>
    <property type="match status" value="1"/>
</dbReference>
<keyword evidence="2" id="KW-0560">Oxidoreductase</keyword>
<dbReference type="PANTHER" id="PTHR34846:SF7">
    <property type="entry name" value="BLL7811 PROTEIN"/>
    <property type="match status" value="1"/>
</dbReference>